<protein>
    <submittedName>
        <fullName evidence="2">Uncharacterized protein</fullName>
    </submittedName>
</protein>
<organism evidence="2 3">
    <name type="scientific">Photobacterium sanguinicancri</name>
    <dbReference type="NCBI Taxonomy" id="875932"/>
    <lineage>
        <taxon>Bacteria</taxon>
        <taxon>Pseudomonadati</taxon>
        <taxon>Pseudomonadota</taxon>
        <taxon>Gammaproteobacteria</taxon>
        <taxon>Vibrionales</taxon>
        <taxon>Vibrionaceae</taxon>
        <taxon>Photobacterium</taxon>
    </lineage>
</organism>
<sequence>MSSTKLITNEYQIDRLKVNHYLVFNFVCVAIIMIFKFLFLFVSARWSLVKLLIQEMKRRVIIHFVVTDVK</sequence>
<evidence type="ECO:0000313" key="2">
    <source>
        <dbReference type="EMBL" id="OZS45424.1"/>
    </source>
</evidence>
<keyword evidence="1" id="KW-1133">Transmembrane helix</keyword>
<name>A0ABX4G2Q6_9GAMM</name>
<evidence type="ECO:0000256" key="1">
    <source>
        <dbReference type="SAM" id="Phobius"/>
    </source>
</evidence>
<dbReference type="Proteomes" id="UP000215999">
    <property type="component" value="Unassembled WGS sequence"/>
</dbReference>
<reference evidence="2 3" key="1">
    <citation type="journal article" date="2016" name="Antonie Van Leeuwenhoek">
        <title>Photobacterium sanguinicancri sp. nov. isolated from marine animals.</title>
        <authorList>
            <person name="Gomez-Gil B."/>
            <person name="Roque A."/>
            <person name="Rotllant G."/>
            <person name="Romalde J.L."/>
            <person name="Doce A."/>
            <person name="Eggermont M."/>
            <person name="Defoirdt T."/>
        </authorList>
    </citation>
    <scope>NUCLEOTIDE SEQUENCE [LARGE SCALE GENOMIC DNA]</scope>
    <source>
        <strain evidence="2 3">CAIM 1827</strain>
    </source>
</reference>
<feature type="transmembrane region" description="Helical" evidence="1">
    <location>
        <begin position="21"/>
        <end position="42"/>
    </location>
</feature>
<keyword evidence="1" id="KW-0472">Membrane</keyword>
<proteinExistence type="predicted"/>
<accession>A0ABX4G2Q6</accession>
<dbReference type="EMBL" id="NOIF01000010">
    <property type="protein sequence ID" value="OZS45424.1"/>
    <property type="molecule type" value="Genomic_DNA"/>
</dbReference>
<keyword evidence="1" id="KW-0812">Transmembrane</keyword>
<evidence type="ECO:0000313" key="3">
    <source>
        <dbReference type="Proteomes" id="UP000215999"/>
    </source>
</evidence>
<keyword evidence="3" id="KW-1185">Reference proteome</keyword>
<gene>
    <name evidence="2" type="ORF">ASV53_03290</name>
</gene>
<comment type="caution">
    <text evidence="2">The sequence shown here is derived from an EMBL/GenBank/DDBJ whole genome shotgun (WGS) entry which is preliminary data.</text>
</comment>